<evidence type="ECO:0000256" key="5">
    <source>
        <dbReference type="ARBA" id="ARBA00022692"/>
    </source>
</evidence>
<evidence type="ECO:0000259" key="9">
    <source>
        <dbReference type="Pfam" id="PF13231"/>
    </source>
</evidence>
<dbReference type="EMBL" id="VDCQ01000091">
    <property type="protein sequence ID" value="TNJ59643.1"/>
    <property type="molecule type" value="Genomic_DNA"/>
</dbReference>
<evidence type="ECO:0000256" key="6">
    <source>
        <dbReference type="ARBA" id="ARBA00022989"/>
    </source>
</evidence>
<dbReference type="InterPro" id="IPR050297">
    <property type="entry name" value="LipidA_mod_glycosyltrf_83"/>
</dbReference>
<organism evidence="10 11">
    <name type="scientific">Paenibacillus hemerocallicola</name>
    <dbReference type="NCBI Taxonomy" id="1172614"/>
    <lineage>
        <taxon>Bacteria</taxon>
        <taxon>Bacillati</taxon>
        <taxon>Bacillota</taxon>
        <taxon>Bacilli</taxon>
        <taxon>Bacillales</taxon>
        <taxon>Paenibacillaceae</taxon>
        <taxon>Paenibacillus</taxon>
    </lineage>
</organism>
<feature type="transmembrane region" description="Helical" evidence="8">
    <location>
        <begin position="92"/>
        <end position="115"/>
    </location>
</feature>
<keyword evidence="6 8" id="KW-1133">Transmembrane helix</keyword>
<evidence type="ECO:0000256" key="4">
    <source>
        <dbReference type="ARBA" id="ARBA00022679"/>
    </source>
</evidence>
<keyword evidence="3" id="KW-0328">Glycosyltransferase</keyword>
<feature type="transmembrane region" description="Helical" evidence="8">
    <location>
        <begin position="136"/>
        <end position="158"/>
    </location>
</feature>
<evidence type="ECO:0000256" key="7">
    <source>
        <dbReference type="ARBA" id="ARBA00023136"/>
    </source>
</evidence>
<keyword evidence="2" id="KW-1003">Cell membrane</keyword>
<feature type="transmembrane region" description="Helical" evidence="8">
    <location>
        <begin position="354"/>
        <end position="375"/>
    </location>
</feature>
<gene>
    <name evidence="10" type="ORF">FE784_37090</name>
</gene>
<evidence type="ECO:0000256" key="1">
    <source>
        <dbReference type="ARBA" id="ARBA00004651"/>
    </source>
</evidence>
<accession>A0A5C4SWN6</accession>
<dbReference type="GO" id="GO:0005886">
    <property type="term" value="C:plasma membrane"/>
    <property type="evidence" value="ECO:0007669"/>
    <property type="project" value="UniProtKB-SubCell"/>
</dbReference>
<keyword evidence="11" id="KW-1185">Reference proteome</keyword>
<comment type="subcellular location">
    <subcellularLocation>
        <location evidence="1">Cell membrane</location>
        <topology evidence="1">Multi-pass membrane protein</topology>
    </subcellularLocation>
</comment>
<dbReference type="AlphaFoldDB" id="A0A5C4SWN6"/>
<evidence type="ECO:0000256" key="2">
    <source>
        <dbReference type="ARBA" id="ARBA00022475"/>
    </source>
</evidence>
<name>A0A5C4SWN6_9BACL</name>
<evidence type="ECO:0000256" key="8">
    <source>
        <dbReference type="SAM" id="Phobius"/>
    </source>
</evidence>
<protein>
    <submittedName>
        <fullName evidence="10">Glycosyltransferase family 39 protein</fullName>
    </submittedName>
</protein>
<feature type="domain" description="Glycosyltransferase RgtA/B/C/D-like" evidence="9">
    <location>
        <begin position="76"/>
        <end position="223"/>
    </location>
</feature>
<sequence>MIRLYHKYKNKDFLYLIPLIALSLRIRLQYFYYLKSSGKGFPDAADSQWYLSYARSLIADFKIGLHMNDILYFGYNLLLALLLAVFKDPVTIVLIQAITASLSIILVFKIARMLFNRTTAIIASLIYAYSWDITLWSTYILTDSFFISLLLLCVYFLLKSLESDNKMFTVLFVATSAYLLIFRPTGILSLAFIMIYLVIRMDKRNALAFAKKHKYRIGIVLTVSAAVFVCILLAGKLNPLAASLQFNAKMVLYNVYAKGWIYDHATPNDVFYRPDYTIDIGNSLILSFLIHNWDHVLAIYARRIVAFLGRWVWQTDLSSVSGIKKFASDMLPFVLFLIGSVAAIVNGLFKKASIIWLIILAVFVFCIMLFIDGMYRYKAPSIPFIGIAAAYGAYSIIRVIVGFVRKGAGKLPWKNKIRDWKAGV</sequence>
<feature type="transmembrane region" description="Helical" evidence="8">
    <location>
        <begin position="381"/>
        <end position="404"/>
    </location>
</feature>
<feature type="transmembrane region" description="Helical" evidence="8">
    <location>
        <begin position="330"/>
        <end position="349"/>
    </location>
</feature>
<dbReference type="PANTHER" id="PTHR33908:SF11">
    <property type="entry name" value="MEMBRANE PROTEIN"/>
    <property type="match status" value="1"/>
</dbReference>
<reference evidence="10 11" key="1">
    <citation type="submission" date="2019-05" db="EMBL/GenBank/DDBJ databases">
        <title>We sequenced the genome of Paenibacillus hemerocallicola KCTC 33185 for further insight into its adaptation and study the phylogeny of Paenibacillus.</title>
        <authorList>
            <person name="Narsing Rao M.P."/>
        </authorList>
    </citation>
    <scope>NUCLEOTIDE SEQUENCE [LARGE SCALE GENOMIC DNA]</scope>
    <source>
        <strain evidence="10 11">KCTC 33185</strain>
    </source>
</reference>
<dbReference type="RefSeq" id="WP_139607313.1">
    <property type="nucleotide sequence ID" value="NZ_VDCQ01000091.1"/>
</dbReference>
<feature type="transmembrane region" description="Helical" evidence="8">
    <location>
        <begin position="217"/>
        <end position="235"/>
    </location>
</feature>
<evidence type="ECO:0000256" key="3">
    <source>
        <dbReference type="ARBA" id="ARBA00022676"/>
    </source>
</evidence>
<keyword evidence="7 8" id="KW-0472">Membrane</keyword>
<keyword evidence="4 10" id="KW-0808">Transferase</keyword>
<proteinExistence type="predicted"/>
<evidence type="ECO:0000313" key="11">
    <source>
        <dbReference type="Proteomes" id="UP000307943"/>
    </source>
</evidence>
<dbReference type="Proteomes" id="UP000307943">
    <property type="component" value="Unassembled WGS sequence"/>
</dbReference>
<feature type="transmembrane region" description="Helical" evidence="8">
    <location>
        <begin position="170"/>
        <end position="197"/>
    </location>
</feature>
<feature type="transmembrane region" description="Helical" evidence="8">
    <location>
        <begin position="13"/>
        <end position="33"/>
    </location>
</feature>
<dbReference type="InterPro" id="IPR038731">
    <property type="entry name" value="RgtA/B/C-like"/>
</dbReference>
<comment type="caution">
    <text evidence="10">The sequence shown here is derived from an EMBL/GenBank/DDBJ whole genome shotgun (WGS) entry which is preliminary data.</text>
</comment>
<dbReference type="OrthoDB" id="2514438at2"/>
<evidence type="ECO:0000313" key="10">
    <source>
        <dbReference type="EMBL" id="TNJ59643.1"/>
    </source>
</evidence>
<dbReference type="GO" id="GO:0016763">
    <property type="term" value="F:pentosyltransferase activity"/>
    <property type="evidence" value="ECO:0007669"/>
    <property type="project" value="TreeGrafter"/>
</dbReference>
<dbReference type="PANTHER" id="PTHR33908">
    <property type="entry name" value="MANNOSYLTRANSFERASE YKCB-RELATED"/>
    <property type="match status" value="1"/>
</dbReference>
<keyword evidence="5 8" id="KW-0812">Transmembrane</keyword>
<dbReference type="GO" id="GO:0009103">
    <property type="term" value="P:lipopolysaccharide biosynthetic process"/>
    <property type="evidence" value="ECO:0007669"/>
    <property type="project" value="UniProtKB-ARBA"/>
</dbReference>
<dbReference type="Pfam" id="PF13231">
    <property type="entry name" value="PMT_2"/>
    <property type="match status" value="1"/>
</dbReference>